<evidence type="ECO:0000256" key="2">
    <source>
        <dbReference type="ARBA" id="ARBA00007884"/>
    </source>
</evidence>
<keyword evidence="7" id="KW-1185">Reference proteome</keyword>
<evidence type="ECO:0000256" key="3">
    <source>
        <dbReference type="ARBA" id="ARBA00023128"/>
    </source>
</evidence>
<comment type="similarity">
    <text evidence="2">Belongs to the CIA30 family.</text>
</comment>
<keyword evidence="4" id="KW-0143">Chaperone</keyword>
<keyword evidence="3" id="KW-0496">Mitochondrion</keyword>
<dbReference type="PANTHER" id="PTHR13194:SF18">
    <property type="entry name" value="COMPLEX I INTERMEDIATE-ASSOCIATED PROTEIN 30, MITOCHONDRIAL"/>
    <property type="match status" value="1"/>
</dbReference>
<accession>A0ABR2WPK7</accession>
<evidence type="ECO:0000256" key="1">
    <source>
        <dbReference type="ARBA" id="ARBA00004173"/>
    </source>
</evidence>
<evidence type="ECO:0000313" key="6">
    <source>
        <dbReference type="EMBL" id="KAK9763428.1"/>
    </source>
</evidence>
<protein>
    <recommendedName>
        <fullName evidence="5">NADH:ubiquinone oxidoreductase intermediate-associated protein 30 domain-containing protein</fullName>
    </recommendedName>
</protein>
<dbReference type="Proteomes" id="UP001479436">
    <property type="component" value="Unassembled WGS sequence"/>
</dbReference>
<evidence type="ECO:0000256" key="4">
    <source>
        <dbReference type="ARBA" id="ARBA00023186"/>
    </source>
</evidence>
<dbReference type="EMBL" id="JASJQH010000640">
    <property type="protein sequence ID" value="KAK9763428.1"/>
    <property type="molecule type" value="Genomic_DNA"/>
</dbReference>
<dbReference type="InterPro" id="IPR013857">
    <property type="entry name" value="NADH-UbQ_OxRdtase-assoc_prot30"/>
</dbReference>
<reference evidence="6 7" key="1">
    <citation type="submission" date="2023-04" db="EMBL/GenBank/DDBJ databases">
        <title>Genome of Basidiobolus ranarum AG-B5.</title>
        <authorList>
            <person name="Stajich J.E."/>
            <person name="Carter-House D."/>
            <person name="Gryganskyi A."/>
        </authorList>
    </citation>
    <scope>NUCLEOTIDE SEQUENCE [LARGE SCALE GENOMIC DNA]</scope>
    <source>
        <strain evidence="6 7">AG-B5</strain>
    </source>
</reference>
<dbReference type="SUPFAM" id="SSF49785">
    <property type="entry name" value="Galactose-binding domain-like"/>
    <property type="match status" value="1"/>
</dbReference>
<feature type="domain" description="NADH:ubiquinone oxidoreductase intermediate-associated protein 30" evidence="5">
    <location>
        <begin position="35"/>
        <end position="203"/>
    </location>
</feature>
<sequence>MLSFFRRSMDVLREETRKAATFENMRWRKELPLLEISKKEDLENWIVGSDKDIGGFSTAKLELSPEGKGHFHGYLSLDLPEQLDIKKSGYAGFRSKNPPSTLWGNQYWDTTPFRYLAVRVKGDHRKYFVNLQTDGYVKTDLFQHRLFLKKPGDWETIMIPFRDFILTNNGVIQNRQVDMYREKVKNFGFSIIDRQEGPFSLEIDWIKAMNTEDTDGDVDI</sequence>
<proteinExistence type="inferred from homology"/>
<comment type="caution">
    <text evidence="6">The sequence shown here is derived from an EMBL/GenBank/DDBJ whole genome shotgun (WGS) entry which is preliminary data.</text>
</comment>
<gene>
    <name evidence="6" type="ORF">K7432_009881</name>
</gene>
<dbReference type="Pfam" id="PF08547">
    <property type="entry name" value="CIA30"/>
    <property type="match status" value="1"/>
</dbReference>
<name>A0ABR2WPK7_9FUNG</name>
<dbReference type="PANTHER" id="PTHR13194">
    <property type="entry name" value="COMPLEX I INTERMEDIATE-ASSOCIATED PROTEIN 30"/>
    <property type="match status" value="1"/>
</dbReference>
<evidence type="ECO:0000313" key="7">
    <source>
        <dbReference type="Proteomes" id="UP001479436"/>
    </source>
</evidence>
<comment type="subcellular location">
    <subcellularLocation>
        <location evidence="1">Mitochondrion</location>
    </subcellularLocation>
</comment>
<dbReference type="InterPro" id="IPR008979">
    <property type="entry name" value="Galactose-bd-like_sf"/>
</dbReference>
<evidence type="ECO:0000259" key="5">
    <source>
        <dbReference type="Pfam" id="PF08547"/>
    </source>
</evidence>
<organism evidence="6 7">
    <name type="scientific">Basidiobolus ranarum</name>
    <dbReference type="NCBI Taxonomy" id="34480"/>
    <lineage>
        <taxon>Eukaryota</taxon>
        <taxon>Fungi</taxon>
        <taxon>Fungi incertae sedis</taxon>
        <taxon>Zoopagomycota</taxon>
        <taxon>Entomophthoromycotina</taxon>
        <taxon>Basidiobolomycetes</taxon>
        <taxon>Basidiobolales</taxon>
        <taxon>Basidiobolaceae</taxon>
        <taxon>Basidiobolus</taxon>
    </lineage>
</organism>
<dbReference type="InterPro" id="IPR039131">
    <property type="entry name" value="NDUFAF1"/>
</dbReference>